<evidence type="ECO:0000256" key="2">
    <source>
        <dbReference type="SAM" id="Phobius"/>
    </source>
</evidence>
<dbReference type="SUPFAM" id="SSF47576">
    <property type="entry name" value="Calponin-homology domain, CH-domain"/>
    <property type="match status" value="1"/>
</dbReference>
<sequence length="333" mass="34440">APPNAPFADSPSAEHSSPATSRAGCQAPDEKELLGQVRKVRAGGLGSRHRSGCAREGGEGEGAGADAERGGASFLARPLGPSPFRLPRQAIESKLKLSLGEDLGEALADGVVLCQLANRLCPRAVPFIHVPSPAVVSLARARALSKWGGGGRRPAWGPSLAGSWRRLPSLSPTGALSFLLLPQPKLNAAQSRKNLQSFLAACRRLGVPEVRLGTAGAGAASGACSFPASRPSSSPLPAGVSVFSLTLTCSSLSVFSHLPQVSLCGGPEIALLLQGHLRGFLGLLEALLPLLRPAAGSPFSAHLAGFGVFYACVMLLLYFAYCQLCGFFCCYCC</sequence>
<dbReference type="InterPro" id="IPR001715">
    <property type="entry name" value="CH_dom"/>
</dbReference>
<evidence type="ECO:0000256" key="1">
    <source>
        <dbReference type="SAM" id="MobiDB-lite"/>
    </source>
</evidence>
<dbReference type="Gene3D" id="1.10.418.10">
    <property type="entry name" value="Calponin-like domain"/>
    <property type="match status" value="1"/>
</dbReference>
<feature type="domain" description="Calponin-homology (CH)" evidence="3">
    <location>
        <begin position="81"/>
        <end position="258"/>
    </location>
</feature>
<protein>
    <recommendedName>
        <fullName evidence="3">Calponin-homology (CH) domain-containing protein</fullName>
    </recommendedName>
</protein>
<keyword evidence="5" id="KW-1185">Reference proteome</keyword>
<organism evidence="4 5">
    <name type="scientific">Pseudonaja textilis</name>
    <name type="common">Eastern brown snake</name>
    <dbReference type="NCBI Taxonomy" id="8673"/>
    <lineage>
        <taxon>Eukaryota</taxon>
        <taxon>Metazoa</taxon>
        <taxon>Chordata</taxon>
        <taxon>Craniata</taxon>
        <taxon>Vertebrata</taxon>
        <taxon>Euteleostomi</taxon>
        <taxon>Lepidosauria</taxon>
        <taxon>Squamata</taxon>
        <taxon>Bifurcata</taxon>
        <taxon>Unidentata</taxon>
        <taxon>Episquamata</taxon>
        <taxon>Toxicofera</taxon>
        <taxon>Serpentes</taxon>
        <taxon>Colubroidea</taxon>
        <taxon>Elapidae</taxon>
        <taxon>Hydrophiinae</taxon>
        <taxon>Pseudonaja</taxon>
    </lineage>
</organism>
<dbReference type="Ensembl" id="ENSPTXT00000020172.1">
    <property type="protein sequence ID" value="ENSPTXP00000019576.1"/>
    <property type="gene ID" value="ENSPTXG00000013527.1"/>
</dbReference>
<keyword evidence="2" id="KW-0472">Membrane</keyword>
<dbReference type="PROSITE" id="PS50021">
    <property type="entry name" value="CH"/>
    <property type="match status" value="1"/>
</dbReference>
<feature type="region of interest" description="Disordered" evidence="1">
    <location>
        <begin position="1"/>
        <end position="68"/>
    </location>
</feature>
<keyword evidence="2" id="KW-1133">Transmembrane helix</keyword>
<dbReference type="InterPro" id="IPR036872">
    <property type="entry name" value="CH_dom_sf"/>
</dbReference>
<name>A0A670ZE59_PSETE</name>
<evidence type="ECO:0000313" key="5">
    <source>
        <dbReference type="Proteomes" id="UP000472273"/>
    </source>
</evidence>
<dbReference type="Proteomes" id="UP000472273">
    <property type="component" value="Unplaced"/>
</dbReference>
<reference evidence="4" key="2">
    <citation type="submission" date="2025-09" db="UniProtKB">
        <authorList>
            <consortium name="Ensembl"/>
        </authorList>
    </citation>
    <scope>IDENTIFICATION</scope>
</reference>
<accession>A0A670ZE59</accession>
<dbReference type="GeneTree" id="ENSGT01030000235136"/>
<evidence type="ECO:0000259" key="3">
    <source>
        <dbReference type="PROSITE" id="PS50021"/>
    </source>
</evidence>
<proteinExistence type="predicted"/>
<gene>
    <name evidence="4" type="primary">LOC113454888</name>
</gene>
<feature type="transmembrane region" description="Helical" evidence="2">
    <location>
        <begin position="303"/>
        <end position="321"/>
    </location>
</feature>
<dbReference type="AlphaFoldDB" id="A0A670ZE59"/>
<keyword evidence="2" id="KW-0812">Transmembrane</keyword>
<reference evidence="4" key="1">
    <citation type="submission" date="2025-08" db="UniProtKB">
        <authorList>
            <consortium name="Ensembl"/>
        </authorList>
    </citation>
    <scope>IDENTIFICATION</scope>
</reference>
<evidence type="ECO:0000313" key="4">
    <source>
        <dbReference type="Ensembl" id="ENSPTXP00000019576.1"/>
    </source>
</evidence>